<name>A0ABV4UP43_9MICC</name>
<keyword evidence="4 9" id="KW-0902">Two-component regulatory system</keyword>
<comment type="subcellular location">
    <subcellularLocation>
        <location evidence="1 9">Cytoplasm</location>
    </subcellularLocation>
</comment>
<dbReference type="InterPro" id="IPR001789">
    <property type="entry name" value="Sig_transdc_resp-reg_receiver"/>
</dbReference>
<evidence type="ECO:0000256" key="9">
    <source>
        <dbReference type="PIRNR" id="PIRNR006171"/>
    </source>
</evidence>
<keyword evidence="7 9" id="KW-0010">Activator</keyword>
<dbReference type="Pfam" id="PF00072">
    <property type="entry name" value="Response_reg"/>
    <property type="match status" value="1"/>
</dbReference>
<evidence type="ECO:0000256" key="7">
    <source>
        <dbReference type="ARBA" id="ARBA00023159"/>
    </source>
</evidence>
<dbReference type="PROSITE" id="PS50110">
    <property type="entry name" value="RESPONSE_REGULATORY"/>
    <property type="match status" value="1"/>
</dbReference>
<evidence type="ECO:0000256" key="4">
    <source>
        <dbReference type="ARBA" id="ARBA00023012"/>
    </source>
</evidence>
<keyword evidence="5 9" id="KW-0805">Transcription regulation</keyword>
<evidence type="ECO:0000256" key="5">
    <source>
        <dbReference type="ARBA" id="ARBA00023015"/>
    </source>
</evidence>
<keyword evidence="14" id="KW-1185">Reference proteome</keyword>
<dbReference type="EMBL" id="JBHDLJ010000008">
    <property type="protein sequence ID" value="MFB0835172.1"/>
    <property type="molecule type" value="Genomic_DNA"/>
</dbReference>
<keyword evidence="2 9" id="KW-0963">Cytoplasm</keyword>
<organism evidence="13 14">
    <name type="scientific">Arthrobacter halodurans</name>
    <dbReference type="NCBI Taxonomy" id="516699"/>
    <lineage>
        <taxon>Bacteria</taxon>
        <taxon>Bacillati</taxon>
        <taxon>Actinomycetota</taxon>
        <taxon>Actinomycetes</taxon>
        <taxon>Micrococcales</taxon>
        <taxon>Micrococcaceae</taxon>
        <taxon>Arthrobacter</taxon>
    </lineage>
</organism>
<evidence type="ECO:0000256" key="1">
    <source>
        <dbReference type="ARBA" id="ARBA00004496"/>
    </source>
</evidence>
<evidence type="ECO:0000256" key="3">
    <source>
        <dbReference type="ARBA" id="ARBA00022553"/>
    </source>
</evidence>
<dbReference type="InterPro" id="IPR024187">
    <property type="entry name" value="Sig_transdc_resp-reg_cit/mal"/>
</dbReference>
<keyword evidence="6 9" id="KW-0238">DNA-binding</keyword>
<protein>
    <recommendedName>
        <fullName evidence="9">Transcriptional regulatory protein</fullName>
    </recommendedName>
</protein>
<accession>A0ABV4UP43</accession>
<dbReference type="Proteomes" id="UP001575652">
    <property type="component" value="Unassembled WGS sequence"/>
</dbReference>
<sequence length="258" mass="27270">MIRTLIIDDDPAVAGLHEGFLMAHGGFEVVGTAHTGEDGLRLLRGLTPDLVLLDIHLPGISGLEVLRRLRGDDVPAIDVFAITASRELETVRAALAGGVVQYLVKPFSAREFRERLDEYAAHRGELATHLETPGNLDQAAIDRLRSRRRGAVAPRTPGSGVGADRHGPARGPASDAPPAPAPPLPKGLSPATLQAVVAELSTLGADTSAAELASRLGMARVSARRYLEHLVSTGNARLTPRYGSAGRPENRYVWTGGG</sequence>
<dbReference type="PANTHER" id="PTHR45526:SF1">
    <property type="entry name" value="TRANSCRIPTIONAL REGULATORY PROTEIN DCUR-RELATED"/>
    <property type="match status" value="1"/>
</dbReference>
<comment type="caution">
    <text evidence="13">The sequence shown here is derived from an EMBL/GenBank/DDBJ whole genome shotgun (WGS) entry which is preliminary data.</text>
</comment>
<keyword evidence="3 10" id="KW-0597">Phosphoprotein</keyword>
<feature type="compositionally biased region" description="Pro residues" evidence="11">
    <location>
        <begin position="175"/>
        <end position="185"/>
    </location>
</feature>
<proteinExistence type="predicted"/>
<feature type="domain" description="Response regulatory" evidence="12">
    <location>
        <begin position="3"/>
        <end position="120"/>
    </location>
</feature>
<dbReference type="RefSeq" id="WP_373972344.1">
    <property type="nucleotide sequence ID" value="NZ_JBHDLJ010000008.1"/>
</dbReference>
<dbReference type="SUPFAM" id="SSF52172">
    <property type="entry name" value="CheY-like"/>
    <property type="match status" value="1"/>
</dbReference>
<feature type="modified residue" description="4-aspartylphosphate" evidence="10">
    <location>
        <position position="54"/>
    </location>
</feature>
<evidence type="ECO:0000256" key="6">
    <source>
        <dbReference type="ARBA" id="ARBA00023125"/>
    </source>
</evidence>
<dbReference type="PANTHER" id="PTHR45526">
    <property type="entry name" value="TRANSCRIPTIONAL REGULATORY PROTEIN DPIA"/>
    <property type="match status" value="1"/>
</dbReference>
<dbReference type="PIRSF" id="PIRSF006171">
    <property type="entry name" value="RR_citrat_malat"/>
    <property type="match status" value="1"/>
</dbReference>
<evidence type="ECO:0000256" key="10">
    <source>
        <dbReference type="PROSITE-ProRule" id="PRU00169"/>
    </source>
</evidence>
<evidence type="ECO:0000256" key="8">
    <source>
        <dbReference type="ARBA" id="ARBA00023163"/>
    </source>
</evidence>
<dbReference type="InterPro" id="IPR051271">
    <property type="entry name" value="2C-system_Tx_regulators"/>
</dbReference>
<evidence type="ECO:0000313" key="13">
    <source>
        <dbReference type="EMBL" id="MFB0835172.1"/>
    </source>
</evidence>
<dbReference type="InterPro" id="IPR011006">
    <property type="entry name" value="CheY-like_superfamily"/>
</dbReference>
<feature type="region of interest" description="Disordered" evidence="11">
    <location>
        <begin position="145"/>
        <end position="188"/>
    </location>
</feature>
<dbReference type="SMART" id="SM00448">
    <property type="entry name" value="REC"/>
    <property type="match status" value="1"/>
</dbReference>
<evidence type="ECO:0000259" key="12">
    <source>
        <dbReference type="PROSITE" id="PS50110"/>
    </source>
</evidence>
<evidence type="ECO:0000256" key="2">
    <source>
        <dbReference type="ARBA" id="ARBA00022490"/>
    </source>
</evidence>
<keyword evidence="8 9" id="KW-0804">Transcription</keyword>
<reference evidence="13 14" key="1">
    <citation type="submission" date="2024-09" db="EMBL/GenBank/DDBJ databases">
        <authorList>
            <person name="Salinas-Garcia M.A."/>
            <person name="Prieme A."/>
        </authorList>
    </citation>
    <scope>NUCLEOTIDE SEQUENCE [LARGE SCALE GENOMIC DNA]</scope>
    <source>
        <strain evidence="13 14">DSM 21081</strain>
    </source>
</reference>
<dbReference type="Gene3D" id="3.40.50.2300">
    <property type="match status" value="1"/>
</dbReference>
<gene>
    <name evidence="13" type="ORF">ACETWP_11275</name>
</gene>
<evidence type="ECO:0000256" key="11">
    <source>
        <dbReference type="SAM" id="MobiDB-lite"/>
    </source>
</evidence>
<evidence type="ECO:0000313" key="14">
    <source>
        <dbReference type="Proteomes" id="UP001575652"/>
    </source>
</evidence>